<gene>
    <name evidence="2" type="ORF">SEV965_LOCUS40067</name>
</gene>
<feature type="compositionally biased region" description="Low complexity" evidence="1">
    <location>
        <begin position="17"/>
        <end position="34"/>
    </location>
</feature>
<feature type="region of interest" description="Disordered" evidence="1">
    <location>
        <begin position="1"/>
        <end position="34"/>
    </location>
</feature>
<evidence type="ECO:0000313" key="2">
    <source>
        <dbReference type="EMBL" id="CAF1588279.1"/>
    </source>
</evidence>
<organism evidence="2 3">
    <name type="scientific">Rotaria sordida</name>
    <dbReference type="NCBI Taxonomy" id="392033"/>
    <lineage>
        <taxon>Eukaryota</taxon>
        <taxon>Metazoa</taxon>
        <taxon>Spiralia</taxon>
        <taxon>Gnathifera</taxon>
        <taxon>Rotifera</taxon>
        <taxon>Eurotatoria</taxon>
        <taxon>Bdelloidea</taxon>
        <taxon>Philodinida</taxon>
        <taxon>Philodinidae</taxon>
        <taxon>Rotaria</taxon>
    </lineage>
</organism>
<dbReference type="AlphaFoldDB" id="A0A815ZX42"/>
<protein>
    <submittedName>
        <fullName evidence="2">Uncharacterized protein</fullName>
    </submittedName>
</protein>
<sequence length="34" mass="3622">MYNDTELTSSIPLELISTTTDPTTATSDNTTICA</sequence>
<proteinExistence type="predicted"/>
<comment type="caution">
    <text evidence="2">The sequence shown here is derived from an EMBL/GenBank/DDBJ whole genome shotgun (WGS) entry which is preliminary data.</text>
</comment>
<dbReference type="Proteomes" id="UP000663889">
    <property type="component" value="Unassembled WGS sequence"/>
</dbReference>
<evidence type="ECO:0000256" key="1">
    <source>
        <dbReference type="SAM" id="MobiDB-lite"/>
    </source>
</evidence>
<feature type="non-terminal residue" evidence="2">
    <location>
        <position position="34"/>
    </location>
</feature>
<feature type="compositionally biased region" description="Polar residues" evidence="1">
    <location>
        <begin position="1"/>
        <end position="11"/>
    </location>
</feature>
<name>A0A815ZX42_9BILA</name>
<accession>A0A815ZX42</accession>
<dbReference type="EMBL" id="CAJNOU010021719">
    <property type="protein sequence ID" value="CAF1588279.1"/>
    <property type="molecule type" value="Genomic_DNA"/>
</dbReference>
<reference evidence="2" key="1">
    <citation type="submission" date="2021-02" db="EMBL/GenBank/DDBJ databases">
        <authorList>
            <person name="Nowell W R."/>
        </authorList>
    </citation>
    <scope>NUCLEOTIDE SEQUENCE</scope>
</reference>
<evidence type="ECO:0000313" key="3">
    <source>
        <dbReference type="Proteomes" id="UP000663889"/>
    </source>
</evidence>